<evidence type="ECO:0000313" key="4">
    <source>
        <dbReference type="Proteomes" id="UP000494245"/>
    </source>
</evidence>
<reference evidence="3 4" key="1">
    <citation type="submission" date="2020-04" db="EMBL/GenBank/DDBJ databases">
        <authorList>
            <consortium name="Desulfovibrio sp. FSS-1 genome sequencing consortium"/>
            <person name="Shimoshige H."/>
            <person name="Kobayashi H."/>
            <person name="Maekawa T."/>
        </authorList>
    </citation>
    <scope>NUCLEOTIDE SEQUENCE [LARGE SCALE GENOMIC DNA]</scope>
    <source>
        <strain evidence="3 4">SIID29052-01</strain>
    </source>
</reference>
<dbReference type="AlphaFoldDB" id="A0A6V8LWB4"/>
<evidence type="ECO:0000313" key="3">
    <source>
        <dbReference type="EMBL" id="GFK92565.1"/>
    </source>
</evidence>
<dbReference type="GO" id="GO:0016491">
    <property type="term" value="F:oxidoreductase activity"/>
    <property type="evidence" value="ECO:0007669"/>
    <property type="project" value="UniProtKB-KW"/>
</dbReference>
<evidence type="ECO:0000256" key="1">
    <source>
        <dbReference type="ARBA" id="ARBA00007569"/>
    </source>
</evidence>
<keyword evidence="4" id="KW-1185">Reference proteome</keyword>
<reference evidence="3 4" key="2">
    <citation type="submission" date="2020-05" db="EMBL/GenBank/DDBJ databases">
        <title>Draft genome sequence of Desulfovibrio sp. strainFSS-1.</title>
        <authorList>
            <person name="Shimoshige H."/>
            <person name="Kobayashi H."/>
            <person name="Maekawa T."/>
        </authorList>
    </citation>
    <scope>NUCLEOTIDE SEQUENCE [LARGE SCALE GENOMIC DNA]</scope>
    <source>
        <strain evidence="3 4">SIID29052-01</strain>
    </source>
</reference>
<dbReference type="SUPFAM" id="SSF143243">
    <property type="entry name" value="Nqo5-like"/>
    <property type="match status" value="1"/>
</dbReference>
<accession>A0A6V8LWB4</accession>
<sequence length="184" mass="20224">MPELTARLGLSLPPGQSGREAALVIEPGDLRRVAERLLCQDWFLEDVCGLDVAEGMAVLYHFAHWTRPGRVVLRVLLPHDAPVCPSIEGIYPGASWHERETADFFGIRFEGAANDTPLLLAERLDPPPLVKAPVARMSINQLWPHGEWIGSARGHALAEELMAVCGPEEEEQAARPDGHEEGRS</sequence>
<gene>
    <name evidence="3" type="primary">ndhJ</name>
    <name evidence="3" type="ORF">NNJEOMEG_00390</name>
</gene>
<dbReference type="InterPro" id="IPR037232">
    <property type="entry name" value="NADH_quin_OxRdtase_su_C/D-like"/>
</dbReference>
<keyword evidence="3" id="KW-0560">Oxidoreductase</keyword>
<dbReference type="Gene3D" id="3.30.460.80">
    <property type="entry name" value="NADH:ubiquinone oxidoreductase, 30kDa subunit"/>
    <property type="match status" value="1"/>
</dbReference>
<dbReference type="Proteomes" id="UP000494245">
    <property type="component" value="Unassembled WGS sequence"/>
</dbReference>
<dbReference type="Pfam" id="PF00329">
    <property type="entry name" value="Complex1_30kDa"/>
    <property type="match status" value="1"/>
</dbReference>
<comment type="similarity">
    <text evidence="1">Belongs to the complex I 30 kDa subunit family.</text>
</comment>
<comment type="caution">
    <text evidence="3">The sequence shown here is derived from an EMBL/GenBank/DDBJ whole genome shotgun (WGS) entry which is preliminary data.</text>
</comment>
<name>A0A6V8LWB4_9BACT</name>
<dbReference type="EC" id="1.6.5.-" evidence="3"/>
<dbReference type="EMBL" id="BLTE01000001">
    <property type="protein sequence ID" value="GFK92565.1"/>
    <property type="molecule type" value="Genomic_DNA"/>
</dbReference>
<organism evidence="3 4">
    <name type="scientific">Fundidesulfovibrio magnetotacticus</name>
    <dbReference type="NCBI Taxonomy" id="2730080"/>
    <lineage>
        <taxon>Bacteria</taxon>
        <taxon>Pseudomonadati</taxon>
        <taxon>Thermodesulfobacteriota</taxon>
        <taxon>Desulfovibrionia</taxon>
        <taxon>Desulfovibrionales</taxon>
        <taxon>Desulfovibrionaceae</taxon>
        <taxon>Fundidesulfovibrio</taxon>
    </lineage>
</organism>
<proteinExistence type="inferred from homology"/>
<evidence type="ECO:0000259" key="2">
    <source>
        <dbReference type="Pfam" id="PF00329"/>
    </source>
</evidence>
<protein>
    <submittedName>
        <fullName evidence="3">NAD(P)H-quinone oxidoreductase subunit J</fullName>
        <ecNumber evidence="3">1.6.5.-</ecNumber>
    </submittedName>
</protein>
<dbReference type="PANTHER" id="PTHR10884">
    <property type="entry name" value="NADH DEHYDROGENASE UBIQUINONE IRON-SULFUR PROTEIN 3"/>
    <property type="match status" value="1"/>
</dbReference>
<feature type="domain" description="NADH:ubiquinone oxidoreductase 30kDa subunit" evidence="2">
    <location>
        <begin position="24"/>
        <end position="131"/>
    </location>
</feature>
<dbReference type="GO" id="GO:0008137">
    <property type="term" value="F:NADH dehydrogenase (ubiquinone) activity"/>
    <property type="evidence" value="ECO:0007669"/>
    <property type="project" value="InterPro"/>
</dbReference>
<dbReference type="PANTHER" id="PTHR10884:SF14">
    <property type="entry name" value="NADH DEHYDROGENASE [UBIQUINONE] IRON-SULFUR PROTEIN 3, MITOCHONDRIAL"/>
    <property type="match status" value="1"/>
</dbReference>
<dbReference type="RefSeq" id="WP_173080758.1">
    <property type="nucleotide sequence ID" value="NZ_BLTE01000001.1"/>
</dbReference>
<dbReference type="InterPro" id="IPR001268">
    <property type="entry name" value="NADH_UbQ_OxRdtase_30kDa_su"/>
</dbReference>